<evidence type="ECO:0000256" key="3">
    <source>
        <dbReference type="ARBA" id="ARBA00012485"/>
    </source>
</evidence>
<feature type="region of interest" description="Disordered" evidence="9">
    <location>
        <begin position="1"/>
        <end position="114"/>
    </location>
</feature>
<dbReference type="Pfam" id="PF00632">
    <property type="entry name" value="HECT"/>
    <property type="match status" value="1"/>
</dbReference>
<dbReference type="PANTHER" id="PTHR45700:SF8">
    <property type="entry name" value="HECT-TYPE E3 UBIQUITIN TRANSFERASE"/>
    <property type="match status" value="1"/>
</dbReference>
<protein>
    <recommendedName>
        <fullName evidence="3">HECT-type E3 ubiquitin transferase</fullName>
        <ecNumber evidence="3">2.3.2.26</ecNumber>
    </recommendedName>
</protein>
<dbReference type="GO" id="GO:0005737">
    <property type="term" value="C:cytoplasm"/>
    <property type="evidence" value="ECO:0007669"/>
    <property type="project" value="UniProtKB-SubCell"/>
</dbReference>
<dbReference type="GO" id="GO:0000209">
    <property type="term" value="P:protein polyubiquitination"/>
    <property type="evidence" value="ECO:0007669"/>
    <property type="project" value="InterPro"/>
</dbReference>
<evidence type="ECO:0000256" key="1">
    <source>
        <dbReference type="ARBA" id="ARBA00000885"/>
    </source>
</evidence>
<keyword evidence="8" id="KW-0175">Coiled coil</keyword>
<feature type="compositionally biased region" description="Polar residues" evidence="9">
    <location>
        <begin position="56"/>
        <end position="66"/>
    </location>
</feature>
<dbReference type="Gene3D" id="3.90.1750.10">
    <property type="entry name" value="Hect, E3 ligase catalytic domains"/>
    <property type="match status" value="1"/>
</dbReference>
<dbReference type="FunFam" id="3.30.2160.10:FF:000004">
    <property type="entry name" value="probable E3 ubiquitin-protein ligase HERC4 isoform X1"/>
    <property type="match status" value="1"/>
</dbReference>
<dbReference type="RefSeq" id="XP_060289191.1">
    <property type="nucleotide sequence ID" value="XM_060424231.1"/>
</dbReference>
<dbReference type="Gene3D" id="3.30.2160.10">
    <property type="entry name" value="Hect, E3 ligase catalytic domain"/>
    <property type="match status" value="1"/>
</dbReference>
<dbReference type="Proteomes" id="UP001244011">
    <property type="component" value="Unassembled WGS sequence"/>
</dbReference>
<keyword evidence="4" id="KW-0963">Cytoplasm</keyword>
<dbReference type="SUPFAM" id="SSF56204">
    <property type="entry name" value="Hect, E3 ligase catalytic domain"/>
    <property type="match status" value="1"/>
</dbReference>
<feature type="compositionally biased region" description="Basic and acidic residues" evidence="9">
    <location>
        <begin position="411"/>
        <end position="420"/>
    </location>
</feature>
<dbReference type="CDD" id="cd00078">
    <property type="entry name" value="HECTc"/>
    <property type="match status" value="1"/>
</dbReference>
<evidence type="ECO:0000256" key="8">
    <source>
        <dbReference type="SAM" id="Coils"/>
    </source>
</evidence>
<evidence type="ECO:0000256" key="9">
    <source>
        <dbReference type="SAM" id="MobiDB-lite"/>
    </source>
</evidence>
<dbReference type="GeneID" id="85307418"/>
<evidence type="ECO:0000313" key="12">
    <source>
        <dbReference type="Proteomes" id="UP001244011"/>
    </source>
</evidence>
<dbReference type="SMART" id="SM00119">
    <property type="entry name" value="HECTc"/>
    <property type="match status" value="1"/>
</dbReference>
<evidence type="ECO:0000313" key="11">
    <source>
        <dbReference type="EMBL" id="KAK1772978.1"/>
    </source>
</evidence>
<evidence type="ECO:0000256" key="5">
    <source>
        <dbReference type="ARBA" id="ARBA00022679"/>
    </source>
</evidence>
<dbReference type="PROSITE" id="PS50237">
    <property type="entry name" value="HECT"/>
    <property type="match status" value="1"/>
</dbReference>
<dbReference type="InterPro" id="IPR000569">
    <property type="entry name" value="HECT_dom"/>
</dbReference>
<feature type="compositionally biased region" description="Polar residues" evidence="9">
    <location>
        <begin position="266"/>
        <end position="288"/>
    </location>
</feature>
<dbReference type="AlphaFoldDB" id="A0AAJ0FS73"/>
<feature type="region of interest" description="Disordered" evidence="9">
    <location>
        <begin position="399"/>
        <end position="424"/>
    </location>
</feature>
<dbReference type="EC" id="2.3.2.26" evidence="3"/>
<evidence type="ECO:0000256" key="6">
    <source>
        <dbReference type="ARBA" id="ARBA00022786"/>
    </source>
</evidence>
<sequence>MSLPPHRPHLTPARFTGRSRMTDPAPLDGAQVQASSSFLDEHLHPPRNTRPGHGRSMSNPFPSLFSSMRKKQSRVLYGRSDSDESDAGGARVPKSQGKSHPGPSRNGPTGSRDFVTGQCMTCASLVRWPRELAVFRCTICSTINDLQPTLSEGRRERPEQGRWAPEEASGLAHRSPSCEKPPQLFSANPISLEHSRALITQCIKTYLDAALTEPSRDEDAGSSVQANELHDPSLSRVGNASNETRRVVPIPMSTLSPPVYGLGPSSDGSADPNNPMRRNSPMSRSFSTSYPERRRVLHDMASHKVSYQNFSAPGPDARSKRIFGPLENYLVSSLASFQSLNSSFVVDRASFNGQLGAEPVRQRPWEPRKDPVCDGQPVADLDPKLLLLGDIAENGSWWTGGQEDPIPARVASHESDDRRSLTSQRSPRIDWGELGTWYSTVINCGQTWLSIYHELVKNNSSLAATDARLKELEAQLLLAQDHAQRLLLKATETILKRPSRPIIRPSELRFLLIILANPLLTPSYRPFAGVFKHPDGLLSGARERASHAFSGRHSGIIKRILGLISNTPNECQSHLVSWFARYPQAQFIRTKDLVGSFLTYRLMRQSEKKQEVRVDITGGLIPNMSAATSAASLRAALSHPSGSSSKQGERQKKTLYHDDWQIRAAAQVMALIFAANNSVHSRPRLPETLSTSRSDNTGLATRNGVQARGQILPTSDFYTTFLDDADLLADFEAWELRRGKFSFCQYPFLLSIWAKIQILEYDARRQMQTKARDAFFDSITSNRAIEQHLVLNVRRDCLVEDSLKAVSEVIGSASEDIKKGLRITFRGEEGVDAGGLRKEWFLLLVREVFNPDHGMFVYDEDSQYCYFNPNSFETSAQFFLIGVVFGLAIYNSTILDVALPPFAFRKLLMAAPAPAASPAAISQPQAKPTITYNLDDLAEYRPRLAKGLRQLLEYEGDVESTFSLEFVVGIDKYGSLEHVPLCIGGERLAVTNANRREYVDLYVRYLLDTSVSRQFEPFKRGFFTVCGGNALSLFRPEEIELLVRGSDEPLDVASLKAVANYDNWGGKNPAESEKTIQWFWQTFEEASPENQRKLLLFVTGSDRIPAMGAASLSIRITCNGDDCGRYPTAHTCFNVLSLSRYKTPERLKTMLWTAVRESEGFGLK</sequence>
<dbReference type="InterPro" id="IPR044611">
    <property type="entry name" value="E3A/B/C-like"/>
</dbReference>
<feature type="region of interest" description="Disordered" evidence="9">
    <location>
        <begin position="214"/>
        <end position="288"/>
    </location>
</feature>
<evidence type="ECO:0000256" key="2">
    <source>
        <dbReference type="ARBA" id="ARBA00004496"/>
    </source>
</evidence>
<dbReference type="PANTHER" id="PTHR45700">
    <property type="entry name" value="UBIQUITIN-PROTEIN LIGASE E3C"/>
    <property type="match status" value="1"/>
</dbReference>
<keyword evidence="5" id="KW-0808">Transferase</keyword>
<dbReference type="InterPro" id="IPR035983">
    <property type="entry name" value="Hect_E3_ubiquitin_ligase"/>
</dbReference>
<dbReference type="FunFam" id="3.30.2410.10:FF:000003">
    <property type="entry name" value="probable E3 ubiquitin-protein ligase HERC4 isoform X1"/>
    <property type="match status" value="1"/>
</dbReference>
<comment type="subcellular location">
    <subcellularLocation>
        <location evidence="2">Cytoplasm</location>
    </subcellularLocation>
</comment>
<feature type="coiled-coil region" evidence="8">
    <location>
        <begin position="462"/>
        <end position="489"/>
    </location>
</feature>
<name>A0AAJ0FS73_9PEZI</name>
<feature type="region of interest" description="Disordered" evidence="9">
    <location>
        <begin position="149"/>
        <end position="182"/>
    </location>
</feature>
<evidence type="ECO:0000256" key="4">
    <source>
        <dbReference type="ARBA" id="ARBA00022490"/>
    </source>
</evidence>
<keyword evidence="6 7" id="KW-0833">Ubl conjugation pathway</keyword>
<proteinExistence type="predicted"/>
<dbReference type="EMBL" id="MU838997">
    <property type="protein sequence ID" value="KAK1772978.1"/>
    <property type="molecule type" value="Genomic_DNA"/>
</dbReference>
<feature type="active site" description="Glycyl thioester intermediate" evidence="7">
    <location>
        <position position="1132"/>
    </location>
</feature>
<reference evidence="11" key="1">
    <citation type="submission" date="2023-06" db="EMBL/GenBank/DDBJ databases">
        <title>Genome-scale phylogeny and comparative genomics of the fungal order Sordariales.</title>
        <authorList>
            <consortium name="Lawrence Berkeley National Laboratory"/>
            <person name="Hensen N."/>
            <person name="Bonometti L."/>
            <person name="Westerberg I."/>
            <person name="Brannstrom I.O."/>
            <person name="Guillou S."/>
            <person name="Cros-Aarteil S."/>
            <person name="Calhoun S."/>
            <person name="Haridas S."/>
            <person name="Kuo A."/>
            <person name="Mondo S."/>
            <person name="Pangilinan J."/>
            <person name="Riley R."/>
            <person name="Labutti K."/>
            <person name="Andreopoulos B."/>
            <person name="Lipzen A."/>
            <person name="Chen C."/>
            <person name="Yanf M."/>
            <person name="Daum C."/>
            <person name="Ng V."/>
            <person name="Clum A."/>
            <person name="Steindorff A."/>
            <person name="Ohm R."/>
            <person name="Martin F."/>
            <person name="Silar P."/>
            <person name="Natvig D."/>
            <person name="Lalanne C."/>
            <person name="Gautier V."/>
            <person name="Ament-Velasquez S.L."/>
            <person name="Kruys A."/>
            <person name="Hutchinson M.I."/>
            <person name="Powell A.J."/>
            <person name="Barry K."/>
            <person name="Miller A.N."/>
            <person name="Grigoriev I.V."/>
            <person name="Debuchy R."/>
            <person name="Gladieux P."/>
            <person name="Thoren M.H."/>
            <person name="Johannesson H."/>
        </authorList>
    </citation>
    <scope>NUCLEOTIDE SEQUENCE</scope>
    <source>
        <strain evidence="11">8032-3</strain>
    </source>
</reference>
<evidence type="ECO:0000256" key="7">
    <source>
        <dbReference type="PROSITE-ProRule" id="PRU00104"/>
    </source>
</evidence>
<dbReference type="Gene3D" id="3.30.2410.10">
    <property type="entry name" value="Hect, E3 ligase catalytic domain"/>
    <property type="match status" value="1"/>
</dbReference>
<dbReference type="GO" id="GO:0061630">
    <property type="term" value="F:ubiquitin protein ligase activity"/>
    <property type="evidence" value="ECO:0007669"/>
    <property type="project" value="UniProtKB-EC"/>
</dbReference>
<keyword evidence="12" id="KW-1185">Reference proteome</keyword>
<feature type="domain" description="HECT" evidence="10">
    <location>
        <begin position="813"/>
        <end position="1164"/>
    </location>
</feature>
<comment type="catalytic activity">
    <reaction evidence="1">
        <text>S-ubiquitinyl-[E2 ubiquitin-conjugating enzyme]-L-cysteine + [acceptor protein]-L-lysine = [E2 ubiquitin-conjugating enzyme]-L-cysteine + N(6)-ubiquitinyl-[acceptor protein]-L-lysine.</text>
        <dbReference type="EC" id="2.3.2.26"/>
    </reaction>
</comment>
<gene>
    <name evidence="11" type="ORF">QBC33DRAFT_443592</name>
</gene>
<evidence type="ECO:0000259" key="10">
    <source>
        <dbReference type="PROSITE" id="PS50237"/>
    </source>
</evidence>
<comment type="caution">
    <text evidence="11">The sequence shown here is derived from an EMBL/GenBank/DDBJ whole genome shotgun (WGS) entry which is preliminary data.</text>
</comment>
<organism evidence="11 12">
    <name type="scientific">Phialemonium atrogriseum</name>
    <dbReference type="NCBI Taxonomy" id="1093897"/>
    <lineage>
        <taxon>Eukaryota</taxon>
        <taxon>Fungi</taxon>
        <taxon>Dikarya</taxon>
        <taxon>Ascomycota</taxon>
        <taxon>Pezizomycotina</taxon>
        <taxon>Sordariomycetes</taxon>
        <taxon>Sordariomycetidae</taxon>
        <taxon>Cephalothecales</taxon>
        <taxon>Cephalothecaceae</taxon>
        <taxon>Phialemonium</taxon>
    </lineage>
</organism>
<accession>A0AAJ0FS73</accession>